<dbReference type="RefSeq" id="WP_155083309.1">
    <property type="nucleotide sequence ID" value="NZ_WMIA01000005.1"/>
</dbReference>
<dbReference type="GO" id="GO:0005506">
    <property type="term" value="F:iron ion binding"/>
    <property type="evidence" value="ECO:0007669"/>
    <property type="project" value="InterPro"/>
</dbReference>
<protein>
    <submittedName>
        <fullName evidence="9">Cytochrome P450</fullName>
    </submittedName>
</protein>
<dbReference type="GO" id="GO:0020037">
    <property type="term" value="F:heme binding"/>
    <property type="evidence" value="ECO:0007669"/>
    <property type="project" value="InterPro"/>
</dbReference>
<dbReference type="InterPro" id="IPR001128">
    <property type="entry name" value="Cyt_P450"/>
</dbReference>
<evidence type="ECO:0000256" key="6">
    <source>
        <dbReference type="ARBA" id="ARBA00023033"/>
    </source>
</evidence>
<dbReference type="SUPFAM" id="SSF48264">
    <property type="entry name" value="Cytochrome P450"/>
    <property type="match status" value="1"/>
</dbReference>
<comment type="caution">
    <text evidence="9">The sequence shown here is derived from an EMBL/GenBank/DDBJ whole genome shotgun (WGS) entry which is preliminary data.</text>
</comment>
<proteinExistence type="inferred from homology"/>
<dbReference type="GO" id="GO:0004497">
    <property type="term" value="F:monooxygenase activity"/>
    <property type="evidence" value="ECO:0007669"/>
    <property type="project" value="UniProtKB-KW"/>
</dbReference>
<comment type="cofactor">
    <cofactor evidence="7">
        <name>heme</name>
        <dbReference type="ChEBI" id="CHEBI:30413"/>
    </cofactor>
</comment>
<dbReference type="PANTHER" id="PTHR24291">
    <property type="entry name" value="CYTOCHROME P450 FAMILY 4"/>
    <property type="match status" value="1"/>
</dbReference>
<dbReference type="CDD" id="cd11053">
    <property type="entry name" value="CYP110-like"/>
    <property type="match status" value="1"/>
</dbReference>
<dbReference type="InterPro" id="IPR050196">
    <property type="entry name" value="Cytochrome_P450_Monoox"/>
</dbReference>
<dbReference type="PANTHER" id="PTHR24291:SF50">
    <property type="entry name" value="BIFUNCTIONAL ALBAFLAVENONE MONOOXYGENASE_TERPENE SYNTHASE"/>
    <property type="match status" value="1"/>
</dbReference>
<keyword evidence="4 8" id="KW-0560">Oxidoreductase</keyword>
<keyword evidence="3 7" id="KW-0479">Metal-binding</keyword>
<dbReference type="InterPro" id="IPR002401">
    <property type="entry name" value="Cyt_P450_E_grp-I"/>
</dbReference>
<dbReference type="AlphaFoldDB" id="A0A844GPK3"/>
<dbReference type="Gene3D" id="1.10.630.10">
    <property type="entry name" value="Cytochrome P450"/>
    <property type="match status" value="1"/>
</dbReference>
<dbReference type="PRINTS" id="PR00463">
    <property type="entry name" value="EP450I"/>
</dbReference>
<evidence type="ECO:0000256" key="8">
    <source>
        <dbReference type="RuleBase" id="RU000461"/>
    </source>
</evidence>
<evidence type="ECO:0000256" key="3">
    <source>
        <dbReference type="ARBA" id="ARBA00022723"/>
    </source>
</evidence>
<evidence type="ECO:0000256" key="5">
    <source>
        <dbReference type="ARBA" id="ARBA00023004"/>
    </source>
</evidence>
<dbReference type="EMBL" id="WMIA01000005">
    <property type="protein sequence ID" value="MTF38417.1"/>
    <property type="molecule type" value="Genomic_DNA"/>
</dbReference>
<evidence type="ECO:0000313" key="10">
    <source>
        <dbReference type="Proteomes" id="UP000437131"/>
    </source>
</evidence>
<dbReference type="InterPro" id="IPR017972">
    <property type="entry name" value="Cyt_P450_CS"/>
</dbReference>
<gene>
    <name evidence="9" type="ORF">GGC33_05715</name>
</gene>
<dbReference type="GO" id="GO:0016705">
    <property type="term" value="F:oxidoreductase activity, acting on paired donors, with incorporation or reduction of molecular oxygen"/>
    <property type="evidence" value="ECO:0007669"/>
    <property type="project" value="InterPro"/>
</dbReference>
<evidence type="ECO:0000256" key="1">
    <source>
        <dbReference type="ARBA" id="ARBA00010617"/>
    </source>
</evidence>
<evidence type="ECO:0000256" key="4">
    <source>
        <dbReference type="ARBA" id="ARBA00023002"/>
    </source>
</evidence>
<evidence type="ECO:0000313" key="9">
    <source>
        <dbReference type="EMBL" id="MTF38417.1"/>
    </source>
</evidence>
<comment type="similarity">
    <text evidence="1 8">Belongs to the cytochrome P450 family.</text>
</comment>
<accession>A0A844GPK3</accession>
<feature type="binding site" description="axial binding residue" evidence="7">
    <location>
        <position position="394"/>
    </location>
    <ligand>
        <name>heme</name>
        <dbReference type="ChEBI" id="CHEBI:30413"/>
    </ligand>
    <ligandPart>
        <name>Fe</name>
        <dbReference type="ChEBI" id="CHEBI:18248"/>
    </ligandPart>
</feature>
<dbReference type="PRINTS" id="PR00385">
    <property type="entry name" value="P450"/>
</dbReference>
<evidence type="ECO:0000256" key="7">
    <source>
        <dbReference type="PIRSR" id="PIRSR602401-1"/>
    </source>
</evidence>
<evidence type="ECO:0000256" key="2">
    <source>
        <dbReference type="ARBA" id="ARBA00022617"/>
    </source>
</evidence>
<reference evidence="9 10" key="1">
    <citation type="submission" date="2019-11" db="EMBL/GenBank/DDBJ databases">
        <title>Isolation of a new High Light Tolerant Cyanobacteria.</title>
        <authorList>
            <person name="Dobson Z."/>
            <person name="Vaughn N."/>
            <person name="Vaughn M."/>
            <person name="Fromme P."/>
            <person name="Mazor Y."/>
        </authorList>
    </citation>
    <scope>NUCLEOTIDE SEQUENCE [LARGE SCALE GENOMIC DNA]</scope>
    <source>
        <strain evidence="9 10">0216</strain>
    </source>
</reference>
<sequence>MVYVNQLSTPVWLQTVKWILNPPEYMSQAVKEYQDLFTAQITGFGNNILFVNHPDAIQQILTNDRQTFFADGELNTVLTPIVGYSSLLSLDGKRHKRERKLMMPPFHGDRMIYYGNSVQEIVDNLFSKFKTNDIFITRETMQEVSLQVILKVVFGLTEGDRFLEMAQLIKDILDRFNQPINISFLFYEWLRKDFGKWSPWGSFLRIKKRLDDLIYREIEERRKEKNSERVDMLSLLLEAKDENGEGLTNQELRDELMLILFAGHETTAIAMSWALYWIHYYPEVKERLRQELNSLPPDSDGMTIYKQPYLTAVCNETLRIYPVAMLTFPRVATEDVQLLGQTVKKGTIVTGCIYLTHQREDLYPNPNQFQPERFLHRQYSPYEFLPFGGGVRRCLGEALATYEMRLVVAKILREYDLELVTKKAVKPRRRGVVLSPEGGIPMKFLGHK</sequence>
<dbReference type="PROSITE" id="PS00086">
    <property type="entry name" value="CYTOCHROME_P450"/>
    <property type="match status" value="1"/>
</dbReference>
<dbReference type="InterPro" id="IPR036396">
    <property type="entry name" value="Cyt_P450_sf"/>
</dbReference>
<organism evidence="9 10">
    <name type="scientific">Cyanobacterium aponinum 0216</name>
    <dbReference type="NCBI Taxonomy" id="2676140"/>
    <lineage>
        <taxon>Bacteria</taxon>
        <taxon>Bacillati</taxon>
        <taxon>Cyanobacteriota</taxon>
        <taxon>Cyanophyceae</taxon>
        <taxon>Oscillatoriophycideae</taxon>
        <taxon>Chroococcales</taxon>
        <taxon>Geminocystaceae</taxon>
        <taxon>Cyanobacterium</taxon>
    </lineage>
</organism>
<dbReference type="Pfam" id="PF00067">
    <property type="entry name" value="p450"/>
    <property type="match status" value="1"/>
</dbReference>
<keyword evidence="6 8" id="KW-0503">Monooxygenase</keyword>
<keyword evidence="5 7" id="KW-0408">Iron</keyword>
<dbReference type="Proteomes" id="UP000437131">
    <property type="component" value="Unassembled WGS sequence"/>
</dbReference>
<name>A0A844GPK3_9CHRO</name>
<keyword evidence="2 7" id="KW-0349">Heme</keyword>